<accession>A0A8T9CGN4</accession>
<evidence type="ECO:0000313" key="2">
    <source>
        <dbReference type="Proteomes" id="UP000469558"/>
    </source>
</evidence>
<dbReference type="Pfam" id="PF17124">
    <property type="entry name" value="ThiJ_like"/>
    <property type="match status" value="1"/>
</dbReference>
<evidence type="ECO:0008006" key="3">
    <source>
        <dbReference type="Google" id="ProtNLM"/>
    </source>
</evidence>
<dbReference type="OrthoDB" id="543156at2759"/>
<comment type="caution">
    <text evidence="1">The sequence shown here is derived from an EMBL/GenBank/DDBJ whole genome shotgun (WGS) entry which is preliminary data.</text>
</comment>
<dbReference type="InterPro" id="IPR029062">
    <property type="entry name" value="Class_I_gatase-like"/>
</dbReference>
<dbReference type="InterPro" id="IPR032633">
    <property type="entry name" value="ThiJ-like"/>
</dbReference>
<sequence length="253" mass="27824">MAAPKVLIPMSDYGHDPTETAVPYAAFEKAGYVVEFATENGKAPQCDKKMLEGVTQKLLGATKDAVDAYNEMSTTPGFQHPISWSSPEFNLDSYNLIFLPGGHEKGVRQLIDSPIIHKHLASYFPATKKPSTKSVAAICHGVMVLSETEGANGKSIIHECITTALPTRFEQVAFWGTRAFLGDYYKTYGAGSDNVEESVRKRLDDPTNQFKNSLSMSPFVVQDEKYNYISGRFPADAQLLAEKAIALVNTFLQ</sequence>
<organism evidence="1 2">
    <name type="scientific">Lachnellula suecica</name>
    <dbReference type="NCBI Taxonomy" id="602035"/>
    <lineage>
        <taxon>Eukaryota</taxon>
        <taxon>Fungi</taxon>
        <taxon>Dikarya</taxon>
        <taxon>Ascomycota</taxon>
        <taxon>Pezizomycotina</taxon>
        <taxon>Leotiomycetes</taxon>
        <taxon>Helotiales</taxon>
        <taxon>Lachnaceae</taxon>
        <taxon>Lachnellula</taxon>
    </lineage>
</organism>
<dbReference type="PANTHER" id="PTHR43068:SF1">
    <property type="entry name" value="SLR1854 PROTEIN"/>
    <property type="match status" value="1"/>
</dbReference>
<protein>
    <recommendedName>
        <fullName evidence="3">Class I glutamine amidotransferase-like protein</fullName>
    </recommendedName>
</protein>
<dbReference type="AlphaFoldDB" id="A0A8T9CGN4"/>
<dbReference type="PANTHER" id="PTHR43068">
    <property type="entry name" value="SLR1854 PROTEIN"/>
    <property type="match status" value="1"/>
</dbReference>
<evidence type="ECO:0000313" key="1">
    <source>
        <dbReference type="EMBL" id="TVY82914.1"/>
    </source>
</evidence>
<dbReference type="EMBL" id="QGMK01000258">
    <property type="protein sequence ID" value="TVY82914.1"/>
    <property type="molecule type" value="Genomic_DNA"/>
</dbReference>
<proteinExistence type="predicted"/>
<dbReference type="Proteomes" id="UP000469558">
    <property type="component" value="Unassembled WGS sequence"/>
</dbReference>
<gene>
    <name evidence="1" type="ORF">LSUE1_G001890</name>
</gene>
<dbReference type="SUPFAM" id="SSF52317">
    <property type="entry name" value="Class I glutamine amidotransferase-like"/>
    <property type="match status" value="1"/>
</dbReference>
<dbReference type="Gene3D" id="3.40.50.880">
    <property type="match status" value="1"/>
</dbReference>
<name>A0A8T9CGN4_9HELO</name>
<reference evidence="1 2" key="1">
    <citation type="submission" date="2018-05" db="EMBL/GenBank/DDBJ databases">
        <title>Genome sequencing and assembly of the regulated plant pathogen Lachnellula willkommii and related sister species for the development of diagnostic species identification markers.</title>
        <authorList>
            <person name="Giroux E."/>
            <person name="Bilodeau G."/>
        </authorList>
    </citation>
    <scope>NUCLEOTIDE SEQUENCE [LARGE SCALE GENOMIC DNA]</scope>
    <source>
        <strain evidence="1 2">CBS 268.59</strain>
    </source>
</reference>
<keyword evidence="2" id="KW-1185">Reference proteome</keyword>